<feature type="domain" description="CheB-type methylesterase" evidence="5">
    <location>
        <begin position="1"/>
        <end position="188"/>
    </location>
</feature>
<keyword evidence="7" id="KW-1185">Reference proteome</keyword>
<dbReference type="RefSeq" id="WP_205258849.1">
    <property type="nucleotide sequence ID" value="NZ_JAERWK010000002.1"/>
</dbReference>
<dbReference type="EMBL" id="JAERWK010000002">
    <property type="protein sequence ID" value="MBM9465893.1"/>
    <property type="molecule type" value="Genomic_DNA"/>
</dbReference>
<dbReference type="InterPro" id="IPR000673">
    <property type="entry name" value="Sig_transdc_resp-reg_Me-estase"/>
</dbReference>
<dbReference type="InterPro" id="IPR011247">
    <property type="entry name" value="Chemotax_prot-Glu_Me-esterase"/>
</dbReference>
<evidence type="ECO:0000256" key="2">
    <source>
        <dbReference type="ARBA" id="ARBA00039140"/>
    </source>
</evidence>
<dbReference type="SUPFAM" id="SSF52738">
    <property type="entry name" value="Methylesterase CheB, C-terminal domain"/>
    <property type="match status" value="1"/>
</dbReference>
<feature type="active site" evidence="4">
    <location>
        <position position="38"/>
    </location>
</feature>
<dbReference type="AlphaFoldDB" id="A0A939BUU8"/>
<dbReference type="CDD" id="cd16433">
    <property type="entry name" value="CheB"/>
    <property type="match status" value="1"/>
</dbReference>
<evidence type="ECO:0000313" key="6">
    <source>
        <dbReference type="EMBL" id="MBM9465893.1"/>
    </source>
</evidence>
<evidence type="ECO:0000256" key="3">
    <source>
        <dbReference type="ARBA" id="ARBA00048267"/>
    </source>
</evidence>
<sequence length="337" mass="35700">MHRDVVVMGASAGGVEALRTLISRLPADLPATVLVVLHIPSYGGSVLPSILARSGVLPARHAVSGERLEPGQILVAPPDHHLVVDRDRVLLSRGPRENGHRPAVDVLFRTAARSRGNRVVAVVLSGALDDGAAGVRAVQARAGAVVIQDPDDALYPNMPRHALEQALPDAVGPAAELAAVVDRLVREPLTGQAPDSSELMDIESDMAVMDEVTMDDPDRPGVPAGFSCPDCGGTLFELHDGMLRYRCRVGHAWSPESLLGEQGIQLDNALWMALRSLEEKAALARQLATAAEVRGNRLTAARFADQARESAHAAGLIRTMLEQPAGGTEDDDRSAVS</sequence>
<dbReference type="InterPro" id="IPR035909">
    <property type="entry name" value="CheB_C"/>
</dbReference>
<reference evidence="6" key="1">
    <citation type="submission" date="2021-01" db="EMBL/GenBank/DDBJ databases">
        <title>YIM 132084 draft genome.</title>
        <authorList>
            <person name="An D."/>
        </authorList>
    </citation>
    <scope>NUCLEOTIDE SEQUENCE</scope>
    <source>
        <strain evidence="6">YIM 132084</strain>
    </source>
</reference>
<keyword evidence="4" id="KW-0145">Chemotaxis</keyword>
<dbReference type="EC" id="3.1.1.61" evidence="2"/>
<dbReference type="GO" id="GO:0006935">
    <property type="term" value="P:chemotaxis"/>
    <property type="evidence" value="ECO:0007669"/>
    <property type="project" value="UniProtKB-UniRule"/>
</dbReference>
<dbReference type="Pfam" id="PF01339">
    <property type="entry name" value="CheB_methylest"/>
    <property type="match status" value="1"/>
</dbReference>
<proteinExistence type="predicted"/>
<dbReference type="PANTHER" id="PTHR42872">
    <property type="entry name" value="PROTEIN-GLUTAMATE METHYLESTERASE/PROTEIN-GLUTAMINE GLUTAMINASE"/>
    <property type="match status" value="1"/>
</dbReference>
<feature type="active site" evidence="4">
    <location>
        <position position="11"/>
    </location>
</feature>
<comment type="catalytic activity">
    <reaction evidence="3">
        <text>[protein]-L-glutamate 5-O-methyl ester + H2O = L-glutamyl-[protein] + methanol + H(+)</text>
        <dbReference type="Rhea" id="RHEA:23236"/>
        <dbReference type="Rhea" id="RHEA-COMP:10208"/>
        <dbReference type="Rhea" id="RHEA-COMP:10311"/>
        <dbReference type="ChEBI" id="CHEBI:15377"/>
        <dbReference type="ChEBI" id="CHEBI:15378"/>
        <dbReference type="ChEBI" id="CHEBI:17790"/>
        <dbReference type="ChEBI" id="CHEBI:29973"/>
        <dbReference type="ChEBI" id="CHEBI:82795"/>
        <dbReference type="EC" id="3.1.1.61"/>
    </reaction>
</comment>
<protein>
    <recommendedName>
        <fullName evidence="2">protein-glutamate methylesterase</fullName>
        <ecNumber evidence="2">3.1.1.61</ecNumber>
    </recommendedName>
</protein>
<comment type="caution">
    <text evidence="6">The sequence shown here is derived from an EMBL/GenBank/DDBJ whole genome shotgun (WGS) entry which is preliminary data.</text>
</comment>
<feature type="active site" evidence="4">
    <location>
        <position position="130"/>
    </location>
</feature>
<evidence type="ECO:0000313" key="7">
    <source>
        <dbReference type="Proteomes" id="UP000663792"/>
    </source>
</evidence>
<dbReference type="GO" id="GO:0005737">
    <property type="term" value="C:cytoplasm"/>
    <property type="evidence" value="ECO:0007669"/>
    <property type="project" value="InterPro"/>
</dbReference>
<dbReference type="PIRSF" id="PIRSF036461">
    <property type="entry name" value="Chmtx_methlestr"/>
    <property type="match status" value="1"/>
</dbReference>
<organism evidence="6 7">
    <name type="scientific">Nakamurella leprariae</name>
    <dbReference type="NCBI Taxonomy" id="2803911"/>
    <lineage>
        <taxon>Bacteria</taxon>
        <taxon>Bacillati</taxon>
        <taxon>Actinomycetota</taxon>
        <taxon>Actinomycetes</taxon>
        <taxon>Nakamurellales</taxon>
        <taxon>Nakamurellaceae</taxon>
        <taxon>Nakamurella</taxon>
    </lineage>
</organism>
<evidence type="ECO:0000256" key="1">
    <source>
        <dbReference type="ARBA" id="ARBA00022801"/>
    </source>
</evidence>
<dbReference type="PROSITE" id="PS50122">
    <property type="entry name" value="CHEB"/>
    <property type="match status" value="1"/>
</dbReference>
<name>A0A939BUU8_9ACTN</name>
<dbReference type="GO" id="GO:0000156">
    <property type="term" value="F:phosphorelay response regulator activity"/>
    <property type="evidence" value="ECO:0007669"/>
    <property type="project" value="InterPro"/>
</dbReference>
<evidence type="ECO:0000259" key="5">
    <source>
        <dbReference type="PROSITE" id="PS50122"/>
    </source>
</evidence>
<dbReference type="Proteomes" id="UP000663792">
    <property type="component" value="Unassembled WGS sequence"/>
</dbReference>
<dbReference type="Gene3D" id="3.40.50.180">
    <property type="entry name" value="Methylesterase CheB, C-terminal domain"/>
    <property type="match status" value="1"/>
</dbReference>
<gene>
    <name evidence="6" type="ORF">JL106_01200</name>
</gene>
<keyword evidence="1 4" id="KW-0378">Hydrolase</keyword>
<accession>A0A939BUU8</accession>
<evidence type="ECO:0000256" key="4">
    <source>
        <dbReference type="PROSITE-ProRule" id="PRU00050"/>
    </source>
</evidence>
<dbReference type="PANTHER" id="PTHR42872:SF6">
    <property type="entry name" value="PROTEIN-GLUTAMATE METHYLESTERASE_PROTEIN-GLUTAMINE GLUTAMINASE"/>
    <property type="match status" value="1"/>
</dbReference>
<dbReference type="GO" id="GO:0008984">
    <property type="term" value="F:protein-glutamate methylesterase activity"/>
    <property type="evidence" value="ECO:0007669"/>
    <property type="project" value="UniProtKB-EC"/>
</dbReference>